<dbReference type="AlphaFoldDB" id="A0A8D8W1Z6"/>
<accession>A0A8D8W1Z6</accession>
<dbReference type="EMBL" id="HBUF01130647">
    <property type="protein sequence ID" value="CAG6644098.1"/>
    <property type="molecule type" value="Transcribed_RNA"/>
</dbReference>
<proteinExistence type="predicted"/>
<sequence length="106" mass="12616">MKEVCTMWFHACTTFVQGRIFIRCTYYVLESLVFTVGTPWEPITYILQAGTQRVLCNTHYQNNVLLVYYYILETRVPSGRFRSLGTRRCNEDGEVFYFIIFIYIIL</sequence>
<reference evidence="1" key="1">
    <citation type="submission" date="2021-05" db="EMBL/GenBank/DDBJ databases">
        <authorList>
            <person name="Alioto T."/>
            <person name="Alioto T."/>
            <person name="Gomez Garrido J."/>
        </authorList>
    </citation>
    <scope>NUCLEOTIDE SEQUENCE</scope>
</reference>
<protein>
    <submittedName>
        <fullName evidence="1">Uncharacterized protein</fullName>
    </submittedName>
</protein>
<name>A0A8D8W1Z6_9HEMI</name>
<evidence type="ECO:0000313" key="1">
    <source>
        <dbReference type="EMBL" id="CAG6644098.1"/>
    </source>
</evidence>
<organism evidence="1">
    <name type="scientific">Cacopsylla melanoneura</name>
    <dbReference type="NCBI Taxonomy" id="428564"/>
    <lineage>
        <taxon>Eukaryota</taxon>
        <taxon>Metazoa</taxon>
        <taxon>Ecdysozoa</taxon>
        <taxon>Arthropoda</taxon>
        <taxon>Hexapoda</taxon>
        <taxon>Insecta</taxon>
        <taxon>Pterygota</taxon>
        <taxon>Neoptera</taxon>
        <taxon>Paraneoptera</taxon>
        <taxon>Hemiptera</taxon>
        <taxon>Sternorrhyncha</taxon>
        <taxon>Psylloidea</taxon>
        <taxon>Psyllidae</taxon>
        <taxon>Psyllinae</taxon>
        <taxon>Cacopsylla</taxon>
    </lineage>
</organism>